<gene>
    <name evidence="2" type="ORF">ZIOFF_036861</name>
</gene>
<comment type="caution">
    <text evidence="2">The sequence shown here is derived from an EMBL/GenBank/DDBJ whole genome shotgun (WGS) entry which is preliminary data.</text>
</comment>
<organism evidence="2 3">
    <name type="scientific">Zingiber officinale</name>
    <name type="common">Ginger</name>
    <name type="synonym">Amomum zingiber</name>
    <dbReference type="NCBI Taxonomy" id="94328"/>
    <lineage>
        <taxon>Eukaryota</taxon>
        <taxon>Viridiplantae</taxon>
        <taxon>Streptophyta</taxon>
        <taxon>Embryophyta</taxon>
        <taxon>Tracheophyta</taxon>
        <taxon>Spermatophyta</taxon>
        <taxon>Magnoliopsida</taxon>
        <taxon>Liliopsida</taxon>
        <taxon>Zingiberales</taxon>
        <taxon>Zingiberaceae</taxon>
        <taxon>Zingiber</taxon>
    </lineage>
</organism>
<dbReference type="InterPro" id="IPR039638">
    <property type="entry name" value="MED33A/B"/>
</dbReference>
<dbReference type="GO" id="GO:0016592">
    <property type="term" value="C:mediator complex"/>
    <property type="evidence" value="ECO:0007669"/>
    <property type="project" value="InterPro"/>
</dbReference>
<proteinExistence type="predicted"/>
<keyword evidence="3" id="KW-1185">Reference proteome</keyword>
<reference evidence="2 3" key="1">
    <citation type="submission" date="2020-08" db="EMBL/GenBank/DDBJ databases">
        <title>Plant Genome Project.</title>
        <authorList>
            <person name="Zhang R.-G."/>
        </authorList>
    </citation>
    <scope>NUCLEOTIDE SEQUENCE [LARGE SCALE GENOMIC DNA]</scope>
    <source>
        <tissue evidence="2">Rhizome</tissue>
    </source>
</reference>
<dbReference type="PANTHER" id="PTHR33739:SF3">
    <property type="entry name" value="OS07G0681500 PROTEIN"/>
    <property type="match status" value="1"/>
</dbReference>
<dbReference type="PANTHER" id="PTHR33739">
    <property type="entry name" value="OS07G0681500 PROTEIN"/>
    <property type="match status" value="1"/>
</dbReference>
<evidence type="ECO:0000313" key="3">
    <source>
        <dbReference type="Proteomes" id="UP000734854"/>
    </source>
</evidence>
<dbReference type="AlphaFoldDB" id="A0A8J5GR44"/>
<dbReference type="GO" id="GO:2000762">
    <property type="term" value="P:regulation of phenylpropanoid metabolic process"/>
    <property type="evidence" value="ECO:0007669"/>
    <property type="project" value="InterPro"/>
</dbReference>
<accession>A0A8J5GR44</accession>
<dbReference type="EMBL" id="JACMSC010000010">
    <property type="protein sequence ID" value="KAG6504527.1"/>
    <property type="molecule type" value="Genomic_DNA"/>
</dbReference>
<protein>
    <recommendedName>
        <fullName evidence="4">Mediator of RNA polymerase II transcription subunit 33A</fullName>
    </recommendedName>
</protein>
<evidence type="ECO:0008006" key="4">
    <source>
        <dbReference type="Google" id="ProtNLM"/>
    </source>
</evidence>
<evidence type="ECO:0000313" key="2">
    <source>
        <dbReference type="EMBL" id="KAG6504527.1"/>
    </source>
</evidence>
<sequence>MAAVKAAEDRGDPPLLRAVEAARCVQERGLGLPNVELAHVLVSNLCFANNTPELWKLLDQAMASRLVSPIHALALLTPRQVQPEAYRLYLELMNRYALSSLSVEAGFCRDKIIKSVDDALRLSDTYGVQEMDVGHAIVLFIMTIITNLIDCTIEDCGLLGSAYANGGNQLMEIDMTTNLNEKRNEHREYLRQSNALMAIEVVEKISSNRRAKVFLRLIHINIQAQRLTKNDTFRNLLEEKSVIWPEKFNGLLQRLQTVESNKSKSDKLSSINNVLDKLFMNIKRAMSRELLNKHQLLGALADPGPCSLNSCNSFGAGRDACWIPVDVFMETTMDGKHLYAISCIEVLTELTKTLQVINQASWQETFQALWVSALRLVQRDREPQEGPVPHLDARLCMLLSLVPLAILSVVKDDNDTPIPVSNSPMRSSPHGREGNNFTSRRHGLISSLKTLGQFSALLSPPPSVVNAANNAATKAAIFVSNFKAGNNNLNVGRNDTSIRAVGNMLHLIVDACISRNLIDTSAYFWPGYVVPSALSKDSTSFQDSPWSTFLEGAPLTGSLKSSLMMTPASSFVEVEKMYNVALIGSEEEKLAAAKILCGASLLRGWNVQEHVVRIVVKMLSPPMPSDSSAPGAGNYLIGHMPVLSAILFAISGVDTVHILSLYGMVPEVAATLMPLCEFFGSLSPLSSHRSSTSEESSVYTVFSCAFLFLLRLWKFYKPPQEHCIAGRGGPVRLELTLDYLLLMHNSRLGVQNSPDADRLSLSNAPPSQPVYIDSFPRLRAWYFQNQACIASTLSGLSSKNPVHQLANKILSMICRKMSKCGPVSGNPSSNSSSSISGSPVNSTEDSFQRPMLPAWEILEALPFVLEAVLTACAHGRLSSRELTTGLRDLMDFLPASIAAIISYFSAEITRGIWKPVSLNGTDWPSPSPTLLSMESEIKEILASVGVHINSCYPRMNSVLVLL</sequence>
<name>A0A8J5GR44_ZINOF</name>
<evidence type="ECO:0000256" key="1">
    <source>
        <dbReference type="SAM" id="MobiDB-lite"/>
    </source>
</evidence>
<dbReference type="Proteomes" id="UP000734854">
    <property type="component" value="Unassembled WGS sequence"/>
</dbReference>
<feature type="compositionally biased region" description="Low complexity" evidence="1">
    <location>
        <begin position="821"/>
        <end position="842"/>
    </location>
</feature>
<feature type="region of interest" description="Disordered" evidence="1">
    <location>
        <begin position="821"/>
        <end position="844"/>
    </location>
</feature>